<accession>A0A699YS64</accession>
<protein>
    <submittedName>
        <fullName evidence="2">Uncharacterized protein</fullName>
    </submittedName>
</protein>
<evidence type="ECO:0000313" key="2">
    <source>
        <dbReference type="EMBL" id="GFH09634.1"/>
    </source>
</evidence>
<dbReference type="AlphaFoldDB" id="A0A699YS64"/>
<sequence>MSIRVHPDVDNETERERVAQTQEHLQAAKAKVVTTNSEIDALALVKSQERLALTKATLFSWLLLALQVEQLPDKAKRQSQMEAANAKLQELEAAFRAVRAKEQELQNEHAKLLNGLDRARVQVQTKDRHADDIRKDLELASIEADKILADQVDLDMRIKAAAAQAKMESEVLTRKVEQLQRDRATLEAHAKMQHSALEEVRRDLDISMNDFLKEEAVGKDKASVFQVTLKQVGFMEEELLALRKEEAERTKILMELGSQRDRVALAIAQKLAKVKEVQLTTRIKEVELAELKKIRRETNRRIRDFEKLYDLVKNQRNNQSW</sequence>
<proteinExistence type="predicted"/>
<organism evidence="2 3">
    <name type="scientific">Haematococcus lacustris</name>
    <name type="common">Green alga</name>
    <name type="synonym">Haematococcus pluvialis</name>
    <dbReference type="NCBI Taxonomy" id="44745"/>
    <lineage>
        <taxon>Eukaryota</taxon>
        <taxon>Viridiplantae</taxon>
        <taxon>Chlorophyta</taxon>
        <taxon>core chlorophytes</taxon>
        <taxon>Chlorophyceae</taxon>
        <taxon>CS clade</taxon>
        <taxon>Chlamydomonadales</taxon>
        <taxon>Haematococcaceae</taxon>
        <taxon>Haematococcus</taxon>
    </lineage>
</organism>
<gene>
    <name evidence="2" type="ORF">HaLaN_04813</name>
</gene>
<name>A0A699YS64_HAELA</name>
<feature type="coiled-coil region" evidence="1">
    <location>
        <begin position="288"/>
        <end position="315"/>
    </location>
</feature>
<keyword evidence="1" id="KW-0175">Coiled coil</keyword>
<feature type="coiled-coil region" evidence="1">
    <location>
        <begin position="74"/>
        <end position="122"/>
    </location>
</feature>
<dbReference type="EMBL" id="BLLF01000249">
    <property type="protein sequence ID" value="GFH09634.1"/>
    <property type="molecule type" value="Genomic_DNA"/>
</dbReference>
<evidence type="ECO:0000313" key="3">
    <source>
        <dbReference type="Proteomes" id="UP000485058"/>
    </source>
</evidence>
<reference evidence="2 3" key="1">
    <citation type="submission" date="2020-02" db="EMBL/GenBank/DDBJ databases">
        <title>Draft genome sequence of Haematococcus lacustris strain NIES-144.</title>
        <authorList>
            <person name="Morimoto D."/>
            <person name="Nakagawa S."/>
            <person name="Yoshida T."/>
            <person name="Sawayama S."/>
        </authorList>
    </citation>
    <scope>NUCLEOTIDE SEQUENCE [LARGE SCALE GENOMIC DNA]</scope>
    <source>
        <strain evidence="2 3">NIES-144</strain>
    </source>
</reference>
<feature type="coiled-coil region" evidence="1">
    <location>
        <begin position="162"/>
        <end position="189"/>
    </location>
</feature>
<keyword evidence="3" id="KW-1185">Reference proteome</keyword>
<dbReference type="Proteomes" id="UP000485058">
    <property type="component" value="Unassembled WGS sequence"/>
</dbReference>
<comment type="caution">
    <text evidence="2">The sequence shown here is derived from an EMBL/GenBank/DDBJ whole genome shotgun (WGS) entry which is preliminary data.</text>
</comment>
<evidence type="ECO:0000256" key="1">
    <source>
        <dbReference type="SAM" id="Coils"/>
    </source>
</evidence>